<dbReference type="KEGG" id="nkf:Nkreftii_000903"/>
<protein>
    <recommendedName>
        <fullName evidence="4">Organic solvent tolerance-like N-terminal domain-containing protein</fullName>
    </recommendedName>
</protein>
<proteinExistence type="predicted"/>
<dbReference type="GO" id="GO:0030288">
    <property type="term" value="C:outer membrane-bounded periplasmic space"/>
    <property type="evidence" value="ECO:0007669"/>
    <property type="project" value="TreeGrafter"/>
</dbReference>
<evidence type="ECO:0000256" key="3">
    <source>
        <dbReference type="SAM" id="SignalP"/>
    </source>
</evidence>
<dbReference type="AlphaFoldDB" id="A0A7S8FC99"/>
<gene>
    <name evidence="5" type="ORF">Nkreftii_000903</name>
</gene>
<evidence type="ECO:0000313" key="5">
    <source>
        <dbReference type="EMBL" id="QPD03129.1"/>
    </source>
</evidence>
<dbReference type="PANTHER" id="PTHR36504:SF1">
    <property type="entry name" value="LIPOPOLYSACCHARIDE EXPORT SYSTEM PROTEIN LPTA"/>
    <property type="match status" value="1"/>
</dbReference>
<dbReference type="Pfam" id="PF03968">
    <property type="entry name" value="LptD_N"/>
    <property type="match status" value="1"/>
</dbReference>
<reference evidence="5 6" key="1">
    <citation type="journal article" date="2020" name="ISME J.">
        <title>Enrichment and physiological characterization of a novel comammox Nitrospira indicates ammonium inhibition of complete nitrification.</title>
        <authorList>
            <person name="Sakoula D."/>
            <person name="Koch H."/>
            <person name="Frank J."/>
            <person name="Jetten M.S.M."/>
            <person name="van Kessel M.A.H.J."/>
            <person name="Lucker S."/>
        </authorList>
    </citation>
    <scope>NUCLEOTIDE SEQUENCE [LARGE SCALE GENOMIC DNA]</scope>
    <source>
        <strain evidence="5">Comreactor17</strain>
    </source>
</reference>
<feature type="signal peptide" evidence="3">
    <location>
        <begin position="1"/>
        <end position="23"/>
    </location>
</feature>
<keyword evidence="1 3" id="KW-0732">Signal</keyword>
<dbReference type="InterPro" id="IPR005653">
    <property type="entry name" value="OstA-like_N"/>
</dbReference>
<evidence type="ECO:0000256" key="2">
    <source>
        <dbReference type="SAM" id="MobiDB-lite"/>
    </source>
</evidence>
<dbReference type="EMBL" id="CP047423">
    <property type="protein sequence ID" value="QPD03129.1"/>
    <property type="molecule type" value="Genomic_DNA"/>
</dbReference>
<dbReference type="GO" id="GO:0009279">
    <property type="term" value="C:cell outer membrane"/>
    <property type="evidence" value="ECO:0007669"/>
    <property type="project" value="TreeGrafter"/>
</dbReference>
<dbReference type="Gene3D" id="2.60.450.10">
    <property type="entry name" value="Lipopolysaccharide (LPS) transport protein A like domain"/>
    <property type="match status" value="1"/>
</dbReference>
<name>A0A7S8FC99_9BACT</name>
<dbReference type="Proteomes" id="UP000593737">
    <property type="component" value="Chromosome"/>
</dbReference>
<dbReference type="InterPro" id="IPR052037">
    <property type="entry name" value="LPS_export_LptA"/>
</dbReference>
<dbReference type="PANTHER" id="PTHR36504">
    <property type="entry name" value="LIPOPOLYSACCHARIDE EXPORT SYSTEM PROTEIN LPTA"/>
    <property type="match status" value="1"/>
</dbReference>
<sequence>MFMWISFLLLNVISFGGTSTAHSTELGSLKQNVEEPGVPTTITSKKMTVRNQDSQAVFEGMVVLTRGPLVVHSDKMVVTFHSRKRELIQRSSNGANHEEPAQNFPAPIASSTTSTISNRSVSRIEATADAHPVKLEYENGNATCQKAVYFVDGDKVVLTGEPVAWERGTRVSGKQITIFLTEERSVVEGGSHLRIEGEGADKP</sequence>
<accession>A0A7S8FC99</accession>
<organism evidence="5 6">
    <name type="scientific">Candidatus Nitrospira kreftii</name>
    <dbReference type="NCBI Taxonomy" id="2652173"/>
    <lineage>
        <taxon>Bacteria</taxon>
        <taxon>Pseudomonadati</taxon>
        <taxon>Nitrospirota</taxon>
        <taxon>Nitrospiria</taxon>
        <taxon>Nitrospirales</taxon>
        <taxon>Nitrospiraceae</taxon>
        <taxon>Nitrospira</taxon>
    </lineage>
</organism>
<dbReference type="GO" id="GO:0017089">
    <property type="term" value="F:glycolipid transfer activity"/>
    <property type="evidence" value="ECO:0007669"/>
    <property type="project" value="TreeGrafter"/>
</dbReference>
<feature type="chain" id="PRO_5032317598" description="Organic solvent tolerance-like N-terminal domain-containing protein" evidence="3">
    <location>
        <begin position="24"/>
        <end position="203"/>
    </location>
</feature>
<evidence type="ECO:0000313" key="6">
    <source>
        <dbReference type="Proteomes" id="UP000593737"/>
    </source>
</evidence>
<feature type="region of interest" description="Disordered" evidence="2">
    <location>
        <begin position="91"/>
        <end position="117"/>
    </location>
</feature>
<dbReference type="GO" id="GO:0015920">
    <property type="term" value="P:lipopolysaccharide transport"/>
    <property type="evidence" value="ECO:0007669"/>
    <property type="project" value="TreeGrafter"/>
</dbReference>
<feature type="domain" description="Organic solvent tolerance-like N-terminal" evidence="4">
    <location>
        <begin position="41"/>
        <end position="183"/>
    </location>
</feature>
<evidence type="ECO:0000259" key="4">
    <source>
        <dbReference type="Pfam" id="PF03968"/>
    </source>
</evidence>
<evidence type="ECO:0000256" key="1">
    <source>
        <dbReference type="ARBA" id="ARBA00022729"/>
    </source>
</evidence>